<dbReference type="EMBL" id="BKCJ010008704">
    <property type="protein sequence ID" value="GEU83546.1"/>
    <property type="molecule type" value="Genomic_DNA"/>
</dbReference>
<dbReference type="SUPFAM" id="SSF53098">
    <property type="entry name" value="Ribonuclease H-like"/>
    <property type="match status" value="1"/>
</dbReference>
<dbReference type="SUPFAM" id="SSF56672">
    <property type="entry name" value="DNA/RNA polymerases"/>
    <property type="match status" value="1"/>
</dbReference>
<dbReference type="InterPro" id="IPR016197">
    <property type="entry name" value="Chromo-like_dom_sf"/>
</dbReference>
<dbReference type="InterPro" id="IPR001584">
    <property type="entry name" value="Integrase_cat-core"/>
</dbReference>
<gene>
    <name evidence="2" type="ORF">Tci_055524</name>
</gene>
<dbReference type="PANTHER" id="PTHR35046:SF26">
    <property type="entry name" value="RNA-DIRECTED DNA POLYMERASE"/>
    <property type="match status" value="1"/>
</dbReference>
<dbReference type="GO" id="GO:0003676">
    <property type="term" value="F:nucleic acid binding"/>
    <property type="evidence" value="ECO:0007669"/>
    <property type="project" value="InterPro"/>
</dbReference>
<protein>
    <submittedName>
        <fullName evidence="2">Transposon Ty3 Gag-Pol polyprotein</fullName>
    </submittedName>
</protein>
<dbReference type="Gene3D" id="1.10.340.70">
    <property type="match status" value="1"/>
</dbReference>
<dbReference type="InterPro" id="IPR012337">
    <property type="entry name" value="RNaseH-like_sf"/>
</dbReference>
<dbReference type="SUPFAM" id="SSF54160">
    <property type="entry name" value="Chromo domain-like"/>
    <property type="match status" value="1"/>
</dbReference>
<dbReference type="GO" id="GO:0015074">
    <property type="term" value="P:DNA integration"/>
    <property type="evidence" value="ECO:0007669"/>
    <property type="project" value="InterPro"/>
</dbReference>
<sequence>MQGIQDPLQTVLVQQEYLKNDVDRIKSGEGSSNNEHVDDLNKLKLASIYFYDSALVWHQQFEKLNGDLVSWDDYKKALLARFDTNFKDPLSELKNLNLFLEGMPQAISLHVRMFKPKSLYDIASLCGSFRNMEGYVNPRNQTNALIVPISKVNAINPVRNYLSQKDFDDKMAKMCLMKGNEEEIILPELQHEGRHVALRETTKYPIQWFSRKQLTKHVTQKATNLSSMRLCVPTTFVMSLNVTHKLVFGITQNQALNESLKEFEDVFVLPTALPPQRHHDNRILLKEGATYVNIRPYKHPPSQKDAIMSMKKDGTWRMCIDYRHFQIKTNHFSLKYFLDQRITTPFQSKWLPKLRGFDYEILYKRGKENQAVDALSRSVHGAGQLRRKRKLMVGNNDTVRCKLVNHFHNFAEGGHSGVLAITKRFANWFYWNGMQKAIKNVVNECEIFHRNKADLTAYPGLLQLIPIPQKVWEDILMDFIDGLPMSGGKSVILVVVDRLSKYAHFIPISHPYTAIQVAQLFLDNVYKLHGLPRTIVSDRDKRAHNKMQLMADKHRSEREFVKGDWVYLKLQPNQQITVRQSVQHKLSTKYYRPFQILKKVGQVAYKLELPSNAQFHSVFHVSQLKKCKTAEATMGGFPHCRDDGLIAVTPIAVLDRRMVKKKNRVIVQLLIQWASSSKDATWEPYEEIQKRYPEFAIDS</sequence>
<name>A0A6L2NBC8_TANCI</name>
<dbReference type="InterPro" id="IPR043502">
    <property type="entry name" value="DNA/RNA_pol_sf"/>
</dbReference>
<dbReference type="AlphaFoldDB" id="A0A6L2NBC8"/>
<dbReference type="InterPro" id="IPR041588">
    <property type="entry name" value="Integrase_H2C2"/>
</dbReference>
<dbReference type="InterPro" id="IPR056924">
    <property type="entry name" value="SH3_Tf2-1"/>
</dbReference>
<dbReference type="Pfam" id="PF24626">
    <property type="entry name" value="SH3_Tf2-1"/>
    <property type="match status" value="1"/>
</dbReference>
<comment type="caution">
    <text evidence="2">The sequence shown here is derived from an EMBL/GenBank/DDBJ whole genome shotgun (WGS) entry which is preliminary data.</text>
</comment>
<organism evidence="2">
    <name type="scientific">Tanacetum cinerariifolium</name>
    <name type="common">Dalmatian daisy</name>
    <name type="synonym">Chrysanthemum cinerariifolium</name>
    <dbReference type="NCBI Taxonomy" id="118510"/>
    <lineage>
        <taxon>Eukaryota</taxon>
        <taxon>Viridiplantae</taxon>
        <taxon>Streptophyta</taxon>
        <taxon>Embryophyta</taxon>
        <taxon>Tracheophyta</taxon>
        <taxon>Spermatophyta</taxon>
        <taxon>Magnoliopsida</taxon>
        <taxon>eudicotyledons</taxon>
        <taxon>Gunneridae</taxon>
        <taxon>Pentapetalae</taxon>
        <taxon>asterids</taxon>
        <taxon>campanulids</taxon>
        <taxon>Asterales</taxon>
        <taxon>Asteraceae</taxon>
        <taxon>Asteroideae</taxon>
        <taxon>Anthemideae</taxon>
        <taxon>Anthemidinae</taxon>
        <taxon>Tanacetum</taxon>
    </lineage>
</organism>
<dbReference type="Gene3D" id="3.30.420.10">
    <property type="entry name" value="Ribonuclease H-like superfamily/Ribonuclease H"/>
    <property type="match status" value="1"/>
</dbReference>
<dbReference type="Gene3D" id="3.10.10.10">
    <property type="entry name" value="HIV Type 1 Reverse Transcriptase, subunit A, domain 1"/>
    <property type="match status" value="1"/>
</dbReference>
<proteinExistence type="predicted"/>
<accession>A0A6L2NBC8</accession>
<dbReference type="Pfam" id="PF17921">
    <property type="entry name" value="Integrase_H2C2"/>
    <property type="match status" value="1"/>
</dbReference>
<dbReference type="InterPro" id="IPR036397">
    <property type="entry name" value="RNaseH_sf"/>
</dbReference>
<reference evidence="2" key="1">
    <citation type="journal article" date="2019" name="Sci. Rep.">
        <title>Draft genome of Tanacetum cinerariifolium, the natural source of mosquito coil.</title>
        <authorList>
            <person name="Yamashiro T."/>
            <person name="Shiraishi A."/>
            <person name="Satake H."/>
            <person name="Nakayama K."/>
        </authorList>
    </citation>
    <scope>NUCLEOTIDE SEQUENCE</scope>
</reference>
<dbReference type="PANTHER" id="PTHR35046">
    <property type="entry name" value="ZINC KNUCKLE (CCHC-TYPE) FAMILY PROTEIN"/>
    <property type="match status" value="1"/>
</dbReference>
<evidence type="ECO:0000313" key="2">
    <source>
        <dbReference type="EMBL" id="GEU83546.1"/>
    </source>
</evidence>
<feature type="domain" description="Integrase catalytic" evidence="1">
    <location>
        <begin position="462"/>
        <end position="658"/>
    </location>
</feature>
<dbReference type="PROSITE" id="PS50994">
    <property type="entry name" value="INTEGRASE"/>
    <property type="match status" value="1"/>
</dbReference>
<evidence type="ECO:0000259" key="1">
    <source>
        <dbReference type="PROSITE" id="PS50994"/>
    </source>
</evidence>